<sequence length="128" mass="14067">MQIHNQIVHEYSNQYNVVAITSHSVSKCLMTLATKEGSLEIMAALAASRATNSNSRIPSSKLVHVSLTLLPQLLKSLPLRQQEGQEIKSQAKATSVTYSAHSSGLILSTGMLRLKMSLLDQIHQWITL</sequence>
<reference evidence="1" key="1">
    <citation type="submission" date="2019-06" db="EMBL/GenBank/DDBJ databases">
        <authorList>
            <person name="Zheng W."/>
        </authorList>
    </citation>
    <scope>NUCLEOTIDE SEQUENCE</scope>
    <source>
        <strain evidence="1">QDHG01</strain>
    </source>
</reference>
<comment type="caution">
    <text evidence="1">The sequence shown here is derived from an EMBL/GenBank/DDBJ whole genome shotgun (WGS) entry which is preliminary data.</text>
</comment>
<gene>
    <name evidence="1" type="ORF">FGO68_gene12503</name>
</gene>
<evidence type="ECO:0000313" key="2">
    <source>
        <dbReference type="Proteomes" id="UP000785679"/>
    </source>
</evidence>
<dbReference type="EMBL" id="RRYP01000069">
    <property type="protein sequence ID" value="TNV88122.1"/>
    <property type="molecule type" value="Genomic_DNA"/>
</dbReference>
<accession>A0A8J8P6T3</accession>
<evidence type="ECO:0000313" key="1">
    <source>
        <dbReference type="EMBL" id="TNV88122.1"/>
    </source>
</evidence>
<keyword evidence="2" id="KW-1185">Reference proteome</keyword>
<protein>
    <submittedName>
        <fullName evidence="1">Uncharacterized protein</fullName>
    </submittedName>
</protein>
<organism evidence="1 2">
    <name type="scientific">Halteria grandinella</name>
    <dbReference type="NCBI Taxonomy" id="5974"/>
    <lineage>
        <taxon>Eukaryota</taxon>
        <taxon>Sar</taxon>
        <taxon>Alveolata</taxon>
        <taxon>Ciliophora</taxon>
        <taxon>Intramacronucleata</taxon>
        <taxon>Spirotrichea</taxon>
        <taxon>Stichotrichia</taxon>
        <taxon>Sporadotrichida</taxon>
        <taxon>Halteriidae</taxon>
        <taxon>Halteria</taxon>
    </lineage>
</organism>
<dbReference type="Proteomes" id="UP000785679">
    <property type="component" value="Unassembled WGS sequence"/>
</dbReference>
<dbReference type="AlphaFoldDB" id="A0A8J8P6T3"/>
<name>A0A8J8P6T3_HALGN</name>
<proteinExistence type="predicted"/>